<dbReference type="STRING" id="402881.Plav_0014"/>
<evidence type="ECO:0000256" key="4">
    <source>
        <dbReference type="PIRSR" id="PIRSR603782-2"/>
    </source>
</evidence>
<dbReference type="InterPro" id="IPR013766">
    <property type="entry name" value="Thioredoxin_domain"/>
</dbReference>
<dbReference type="GO" id="GO:0004252">
    <property type="term" value="F:serine-type endopeptidase activity"/>
    <property type="evidence" value="ECO:0007669"/>
    <property type="project" value="UniProtKB-EC"/>
</dbReference>
<evidence type="ECO:0000259" key="6">
    <source>
        <dbReference type="PROSITE" id="PS51352"/>
    </source>
</evidence>
<keyword evidence="5" id="KW-1133">Transmembrane helix</keyword>
<dbReference type="PROSITE" id="PS51352">
    <property type="entry name" value="THIOREDOXIN_2"/>
    <property type="match status" value="1"/>
</dbReference>
<dbReference type="Gene3D" id="3.40.30.10">
    <property type="entry name" value="Glutaredoxin"/>
    <property type="match status" value="1"/>
</dbReference>
<protein>
    <submittedName>
        <fullName evidence="7">Classical-complement-pathway C3/C5 convertase</fullName>
        <ecNumber evidence="7">3.4.21.43</ecNumber>
    </submittedName>
</protein>
<dbReference type="Pfam" id="PF02630">
    <property type="entry name" value="SCO1-SenC"/>
    <property type="match status" value="1"/>
</dbReference>
<accession>A7HP04</accession>
<dbReference type="CDD" id="cd02968">
    <property type="entry name" value="SCO"/>
    <property type="match status" value="1"/>
</dbReference>
<feature type="domain" description="Thioredoxin" evidence="6">
    <location>
        <begin position="40"/>
        <end position="203"/>
    </location>
</feature>
<feature type="disulfide bond" description="Redox-active" evidence="4">
    <location>
        <begin position="78"/>
        <end position="82"/>
    </location>
</feature>
<dbReference type="Proteomes" id="UP000006377">
    <property type="component" value="Chromosome"/>
</dbReference>
<keyword evidence="5" id="KW-0472">Membrane</keyword>
<keyword evidence="4" id="KW-1015">Disulfide bond</keyword>
<reference evidence="7 8" key="1">
    <citation type="journal article" date="2011" name="Stand. Genomic Sci.">
        <title>Complete genome sequence of Parvibaculum lavamentivorans type strain (DS-1(T)).</title>
        <authorList>
            <person name="Schleheck D."/>
            <person name="Weiss M."/>
            <person name="Pitluck S."/>
            <person name="Bruce D."/>
            <person name="Land M.L."/>
            <person name="Han S."/>
            <person name="Saunders E."/>
            <person name="Tapia R."/>
            <person name="Detter C."/>
            <person name="Brettin T."/>
            <person name="Han J."/>
            <person name="Woyke T."/>
            <person name="Goodwin L."/>
            <person name="Pennacchio L."/>
            <person name="Nolan M."/>
            <person name="Cook A.M."/>
            <person name="Kjelleberg S."/>
            <person name="Thomas T."/>
        </authorList>
    </citation>
    <scope>NUCLEOTIDE SEQUENCE [LARGE SCALE GENOMIC DNA]</scope>
    <source>
        <strain evidence="8">DS-1 / DSM 13023 / NCIMB 13966</strain>
    </source>
</reference>
<proteinExistence type="inferred from homology"/>
<dbReference type="SUPFAM" id="SSF52833">
    <property type="entry name" value="Thioredoxin-like"/>
    <property type="match status" value="1"/>
</dbReference>
<feature type="binding site" evidence="3">
    <location>
        <position position="168"/>
    </location>
    <ligand>
        <name>Cu cation</name>
        <dbReference type="ChEBI" id="CHEBI:23378"/>
    </ligand>
</feature>
<feature type="binding site" evidence="3">
    <location>
        <position position="78"/>
    </location>
    <ligand>
        <name>Cu cation</name>
        <dbReference type="ChEBI" id="CHEBI:23378"/>
    </ligand>
</feature>
<dbReference type="PANTHER" id="PTHR12151:SF25">
    <property type="entry name" value="LINALOOL DEHYDRATASE_ISOMERASE DOMAIN-CONTAINING PROTEIN"/>
    <property type="match status" value="1"/>
</dbReference>
<feature type="binding site" evidence="3">
    <location>
        <position position="82"/>
    </location>
    <ligand>
        <name>Cu cation</name>
        <dbReference type="ChEBI" id="CHEBI:23378"/>
    </ligand>
</feature>
<organism evidence="7 8">
    <name type="scientific">Parvibaculum lavamentivorans (strain DS-1 / DSM 13023 / NCIMB 13966)</name>
    <dbReference type="NCBI Taxonomy" id="402881"/>
    <lineage>
        <taxon>Bacteria</taxon>
        <taxon>Pseudomonadati</taxon>
        <taxon>Pseudomonadota</taxon>
        <taxon>Alphaproteobacteria</taxon>
        <taxon>Hyphomicrobiales</taxon>
        <taxon>Parvibaculaceae</taxon>
        <taxon>Parvibaculum</taxon>
    </lineage>
</organism>
<keyword evidence="5" id="KW-0812">Transmembrane</keyword>
<evidence type="ECO:0000313" key="8">
    <source>
        <dbReference type="Proteomes" id="UP000006377"/>
    </source>
</evidence>
<evidence type="ECO:0000313" key="7">
    <source>
        <dbReference type="EMBL" id="ABS61637.1"/>
    </source>
</evidence>
<dbReference type="eggNOG" id="COG1999">
    <property type="taxonomic scope" value="Bacteria"/>
</dbReference>
<name>A7HP04_PARL1</name>
<dbReference type="EC" id="3.4.21.43" evidence="7"/>
<evidence type="ECO:0000256" key="5">
    <source>
        <dbReference type="SAM" id="Phobius"/>
    </source>
</evidence>
<evidence type="ECO:0000256" key="3">
    <source>
        <dbReference type="PIRSR" id="PIRSR603782-1"/>
    </source>
</evidence>
<evidence type="ECO:0000256" key="1">
    <source>
        <dbReference type="ARBA" id="ARBA00010996"/>
    </source>
</evidence>
<dbReference type="HOGENOM" id="CLU_050131_3_1_5"/>
<dbReference type="InterPro" id="IPR036249">
    <property type="entry name" value="Thioredoxin-like_sf"/>
</dbReference>
<dbReference type="RefSeq" id="WP_011994928.1">
    <property type="nucleotide sequence ID" value="NC_009719.1"/>
</dbReference>
<dbReference type="PANTHER" id="PTHR12151">
    <property type="entry name" value="ELECTRON TRANSPORT PROTIN SCO1/SENC FAMILY MEMBER"/>
    <property type="match status" value="1"/>
</dbReference>
<keyword evidence="7" id="KW-0378">Hydrolase</keyword>
<gene>
    <name evidence="7" type="ordered locus">Plav_0014</name>
</gene>
<dbReference type="InterPro" id="IPR003782">
    <property type="entry name" value="SCO1/SenC"/>
</dbReference>
<keyword evidence="2 3" id="KW-0186">Copper</keyword>
<dbReference type="FunFam" id="3.40.30.10:FF:000013">
    <property type="entry name" value="Blast:Protein SCO1 homolog, mitochondrial"/>
    <property type="match status" value="1"/>
</dbReference>
<dbReference type="EMBL" id="CP000774">
    <property type="protein sequence ID" value="ABS61637.1"/>
    <property type="molecule type" value="Genomic_DNA"/>
</dbReference>
<comment type="similarity">
    <text evidence="1">Belongs to the SCO1/2 family.</text>
</comment>
<dbReference type="OrthoDB" id="9790194at2"/>
<sequence>MSRNGLIALIVGIFVAIGLGLLISEVAIDMAEGEKPVASSGEARVGGPFTLVDQTGKTVTEADFRGRYMLIYFGFTFCPDVCPTELAIMAAALDALGDDAEKVQPIFITVDPERDTPEVMARYVPLFHPRLIGLTGSPEQIAEVANAYHVFYRKAEDESSSQDYTMDHSSIVFLMGPDGEYLKLFPPATAPEKMAADIASHIE</sequence>
<feature type="transmembrane region" description="Helical" evidence="5">
    <location>
        <begin position="6"/>
        <end position="28"/>
    </location>
</feature>
<keyword evidence="3" id="KW-0479">Metal-binding</keyword>
<evidence type="ECO:0000256" key="2">
    <source>
        <dbReference type="ARBA" id="ARBA00023008"/>
    </source>
</evidence>
<dbReference type="KEGG" id="pla:Plav_0014"/>
<dbReference type="GO" id="GO:0046872">
    <property type="term" value="F:metal ion binding"/>
    <property type="evidence" value="ECO:0007669"/>
    <property type="project" value="UniProtKB-KW"/>
</dbReference>
<dbReference type="AlphaFoldDB" id="A7HP04"/>
<keyword evidence="8" id="KW-1185">Reference proteome</keyword>